<organism evidence="1 2">
    <name type="scientific">Hymenobacter mellowenesis</name>
    <dbReference type="NCBI Taxonomy" id="3063995"/>
    <lineage>
        <taxon>Bacteria</taxon>
        <taxon>Pseudomonadati</taxon>
        <taxon>Bacteroidota</taxon>
        <taxon>Cytophagia</taxon>
        <taxon>Cytophagales</taxon>
        <taxon>Hymenobacteraceae</taxon>
        <taxon>Hymenobacter</taxon>
    </lineage>
</organism>
<comment type="caution">
    <text evidence="1">The sequence shown here is derived from an EMBL/GenBank/DDBJ whole genome shotgun (WGS) entry which is preliminary data.</text>
</comment>
<name>A0ABT9AI32_9BACT</name>
<reference evidence="1" key="1">
    <citation type="submission" date="2023-07" db="EMBL/GenBank/DDBJ databases">
        <authorList>
            <person name="Kim M.K."/>
        </authorList>
    </citation>
    <scope>NUCLEOTIDE SEQUENCE</scope>
    <source>
        <strain evidence="1">M29</strain>
    </source>
</reference>
<protein>
    <recommendedName>
        <fullName evidence="3">Helix-turn-helix type 11 domain-containing protein</fullName>
    </recommendedName>
</protein>
<evidence type="ECO:0000313" key="2">
    <source>
        <dbReference type="Proteomes" id="UP001167796"/>
    </source>
</evidence>
<gene>
    <name evidence="1" type="ORF">Q5H92_22885</name>
</gene>
<evidence type="ECO:0008006" key="3">
    <source>
        <dbReference type="Google" id="ProtNLM"/>
    </source>
</evidence>
<accession>A0ABT9AI32</accession>
<proteinExistence type="predicted"/>
<evidence type="ECO:0000313" key="1">
    <source>
        <dbReference type="EMBL" id="MDO7849228.1"/>
    </source>
</evidence>
<dbReference type="Proteomes" id="UP001167796">
    <property type="component" value="Unassembled WGS sequence"/>
</dbReference>
<keyword evidence="2" id="KW-1185">Reference proteome</keyword>
<dbReference type="EMBL" id="JAUQSX010000015">
    <property type="protein sequence ID" value="MDO7849228.1"/>
    <property type="molecule type" value="Genomic_DNA"/>
</dbReference>
<dbReference type="RefSeq" id="WP_305013896.1">
    <property type="nucleotide sequence ID" value="NZ_JAUQSX010000015.1"/>
</dbReference>
<sequence length="217" mass="24798">MASKDQSVMARVQAIVPTELTTSFDRIYYSYLSEEVEALLTEEELERRARIDDAWHYMVKRKSPLAAAQWLQEKLDVSRATAYRIVREALQVFGDVVKTSKDAKRRLLWEYSLKGLDKCLKIDDMRAYAAILKNMTTFEGLNLEDNTFDGEAIQAHTYIIQVGRADGGELRFNANAIEELPETEYTEVLEAVENMTTSVAEMEELLDRAAQKGKKKS</sequence>